<evidence type="ECO:0000313" key="1">
    <source>
        <dbReference type="EMBL" id="KMU81599.1"/>
    </source>
</evidence>
<dbReference type="EMBL" id="DS268205">
    <property type="protein sequence ID" value="KMU81599.1"/>
    <property type="molecule type" value="Genomic_DNA"/>
</dbReference>
<proteinExistence type="predicted"/>
<evidence type="ECO:0000313" key="2">
    <source>
        <dbReference type="Proteomes" id="UP000054559"/>
    </source>
</evidence>
<protein>
    <submittedName>
        <fullName evidence="1">Uncharacterized protein</fullName>
    </submittedName>
</protein>
<gene>
    <name evidence="1" type="ORF">CISG_09212</name>
</gene>
<sequence>MNASMLFPLHRCTYTCMVLPINKPDQPKWIKYSHPPKEGPKLLNSNSLSLVIDYTTGKLHIKESWSKSKLSGQVRTCSLLPLNEGNKDSLWREGFPDFIEPPMLSEWQSQLHTLSRPEKGGGGRKLSKECLIPTSLLGYSHQSLVFLDVVMEDKEFRLRIDSRGRKTDTKGKHGTLQRFEEQWESGDSSNERKYPCGVVTWAPEAGLLHREGEGVFQLSVDGGTCVLYIDSPDPTARPRLVVVRFQPAAKQAEPQLDM</sequence>
<name>A0A0J8R995_COCIT</name>
<reference evidence="2" key="1">
    <citation type="journal article" date="2010" name="Genome Res.">
        <title>Population genomic sequencing of Coccidioides fungi reveals recent hybridization and transposon control.</title>
        <authorList>
            <person name="Neafsey D.E."/>
            <person name="Barker B.M."/>
            <person name="Sharpton T.J."/>
            <person name="Stajich J.E."/>
            <person name="Park D.J."/>
            <person name="Whiston E."/>
            <person name="Hung C.-Y."/>
            <person name="McMahan C."/>
            <person name="White J."/>
            <person name="Sykes S."/>
            <person name="Heiman D."/>
            <person name="Young S."/>
            <person name="Zeng Q."/>
            <person name="Abouelleil A."/>
            <person name="Aftuck L."/>
            <person name="Bessette D."/>
            <person name="Brown A."/>
            <person name="FitzGerald M."/>
            <person name="Lui A."/>
            <person name="Macdonald J.P."/>
            <person name="Priest M."/>
            <person name="Orbach M.J."/>
            <person name="Galgiani J.N."/>
            <person name="Kirkland T.N."/>
            <person name="Cole G.T."/>
            <person name="Birren B.W."/>
            <person name="Henn M.R."/>
            <person name="Taylor J.W."/>
            <person name="Rounsley S.D."/>
        </authorList>
    </citation>
    <scope>NUCLEOTIDE SEQUENCE [LARGE SCALE GENOMIC DNA]</scope>
    <source>
        <strain evidence="2">RMSCC 3703</strain>
    </source>
</reference>
<dbReference type="Proteomes" id="UP000054559">
    <property type="component" value="Unassembled WGS sequence"/>
</dbReference>
<dbReference type="AlphaFoldDB" id="A0A0J8R995"/>
<organism evidence="1 2">
    <name type="scientific">Coccidioides immitis RMSCC 3703</name>
    <dbReference type="NCBI Taxonomy" id="454286"/>
    <lineage>
        <taxon>Eukaryota</taxon>
        <taxon>Fungi</taxon>
        <taxon>Dikarya</taxon>
        <taxon>Ascomycota</taxon>
        <taxon>Pezizomycotina</taxon>
        <taxon>Eurotiomycetes</taxon>
        <taxon>Eurotiomycetidae</taxon>
        <taxon>Onygenales</taxon>
        <taxon>Onygenaceae</taxon>
        <taxon>Coccidioides</taxon>
    </lineage>
</organism>
<accession>A0A0J8R995</accession>